<reference evidence="2" key="2">
    <citation type="journal article" date="2015" name="Fish Shellfish Immunol.">
        <title>Early steps in the European eel (Anguilla anguilla)-Vibrio vulnificus interaction in the gills: Role of the RtxA13 toxin.</title>
        <authorList>
            <person name="Callol A."/>
            <person name="Pajuelo D."/>
            <person name="Ebbesson L."/>
            <person name="Teles M."/>
            <person name="MacKenzie S."/>
            <person name="Amaro C."/>
        </authorList>
    </citation>
    <scope>NUCLEOTIDE SEQUENCE</scope>
</reference>
<name>A0A0E9SBF1_ANGAN</name>
<feature type="transmembrane region" description="Helical" evidence="1">
    <location>
        <begin position="15"/>
        <end position="35"/>
    </location>
</feature>
<dbReference type="EMBL" id="GBXM01069971">
    <property type="protein sequence ID" value="JAH38606.1"/>
    <property type="molecule type" value="Transcribed_RNA"/>
</dbReference>
<keyword evidence="1" id="KW-0472">Membrane</keyword>
<protein>
    <submittedName>
        <fullName evidence="2">Uncharacterized protein</fullName>
    </submittedName>
</protein>
<sequence>MWTLEGTCRFIPETVLLFTVLSTAILCWTNFVIIAQI</sequence>
<reference evidence="2" key="1">
    <citation type="submission" date="2014-11" db="EMBL/GenBank/DDBJ databases">
        <authorList>
            <person name="Amaro Gonzalez C."/>
        </authorList>
    </citation>
    <scope>NUCLEOTIDE SEQUENCE</scope>
</reference>
<keyword evidence="1" id="KW-1133">Transmembrane helix</keyword>
<dbReference type="AlphaFoldDB" id="A0A0E9SBF1"/>
<keyword evidence="1" id="KW-0812">Transmembrane</keyword>
<evidence type="ECO:0000313" key="2">
    <source>
        <dbReference type="EMBL" id="JAH38606.1"/>
    </source>
</evidence>
<proteinExistence type="predicted"/>
<accession>A0A0E9SBF1</accession>
<organism evidence="2">
    <name type="scientific">Anguilla anguilla</name>
    <name type="common">European freshwater eel</name>
    <name type="synonym">Muraena anguilla</name>
    <dbReference type="NCBI Taxonomy" id="7936"/>
    <lineage>
        <taxon>Eukaryota</taxon>
        <taxon>Metazoa</taxon>
        <taxon>Chordata</taxon>
        <taxon>Craniata</taxon>
        <taxon>Vertebrata</taxon>
        <taxon>Euteleostomi</taxon>
        <taxon>Actinopterygii</taxon>
        <taxon>Neopterygii</taxon>
        <taxon>Teleostei</taxon>
        <taxon>Anguilliformes</taxon>
        <taxon>Anguillidae</taxon>
        <taxon>Anguilla</taxon>
    </lineage>
</organism>
<evidence type="ECO:0000256" key="1">
    <source>
        <dbReference type="SAM" id="Phobius"/>
    </source>
</evidence>